<sequence length="157" mass="16773">MPRAVIYVQVSPHRLTLRNAMTGASATTTPEVALAKGAKPRVVAIGAKARKQESRTVQVLNPFSHPRTLLADFGAAQLLLQVLVKQVHKRKLLGGAPAMVVHLQEDPTGGFTQLEIRGFQELGAGAGATPVVVWQGPNLTDEQLAALQFPKEGRVLS</sequence>
<evidence type="ECO:0000313" key="2">
    <source>
        <dbReference type="Proteomes" id="UP000541185"/>
    </source>
</evidence>
<name>A0A848HEI9_9BURK</name>
<dbReference type="AlphaFoldDB" id="A0A848HEI9"/>
<dbReference type="Proteomes" id="UP000541185">
    <property type="component" value="Unassembled WGS sequence"/>
</dbReference>
<dbReference type="Gene3D" id="3.30.420.40">
    <property type="match status" value="1"/>
</dbReference>
<evidence type="ECO:0000313" key="1">
    <source>
        <dbReference type="EMBL" id="NML47899.1"/>
    </source>
</evidence>
<protein>
    <submittedName>
        <fullName evidence="1">Rod shape-determining protein MreB</fullName>
    </submittedName>
</protein>
<accession>A0A848HEI9</accession>
<comment type="caution">
    <text evidence="1">The sequence shown here is derived from an EMBL/GenBank/DDBJ whole genome shotgun (WGS) entry which is preliminary data.</text>
</comment>
<keyword evidence="2" id="KW-1185">Reference proteome</keyword>
<proteinExistence type="predicted"/>
<reference evidence="1 2" key="1">
    <citation type="submission" date="2020-04" db="EMBL/GenBank/DDBJ databases">
        <title>Ramlibacter sp. G-1-2-2 isolated from soil.</title>
        <authorList>
            <person name="Dahal R.H."/>
        </authorList>
    </citation>
    <scope>NUCLEOTIDE SEQUENCE [LARGE SCALE GENOMIC DNA]</scope>
    <source>
        <strain evidence="1 2">G-1-2-2</strain>
    </source>
</reference>
<gene>
    <name evidence="1" type="ORF">HHL11_29385</name>
</gene>
<organism evidence="1 2">
    <name type="scientific">Ramlibacter agri</name>
    <dbReference type="NCBI Taxonomy" id="2728837"/>
    <lineage>
        <taxon>Bacteria</taxon>
        <taxon>Pseudomonadati</taxon>
        <taxon>Pseudomonadota</taxon>
        <taxon>Betaproteobacteria</taxon>
        <taxon>Burkholderiales</taxon>
        <taxon>Comamonadaceae</taxon>
        <taxon>Ramlibacter</taxon>
    </lineage>
</organism>
<dbReference type="EMBL" id="JABBFX010000003">
    <property type="protein sequence ID" value="NML47899.1"/>
    <property type="molecule type" value="Genomic_DNA"/>
</dbReference>